<evidence type="ECO:0000256" key="1">
    <source>
        <dbReference type="ARBA" id="ARBA00004443"/>
    </source>
</evidence>
<evidence type="ECO:0000256" key="4">
    <source>
        <dbReference type="ARBA" id="ARBA00022660"/>
    </source>
</evidence>
<dbReference type="RefSeq" id="XP_060456481.1">
    <property type="nucleotide sequence ID" value="XM_060599826.1"/>
</dbReference>
<keyword evidence="5" id="KW-0999">Mitochondrion inner membrane</keyword>
<dbReference type="GeneID" id="85495086"/>
<evidence type="ECO:0000313" key="10">
    <source>
        <dbReference type="Proteomes" id="UP001233271"/>
    </source>
</evidence>
<proteinExistence type="inferred from homology"/>
<gene>
    <name evidence="9" type="primary">NdufA6</name>
    <name evidence="9" type="ORF">CcaverHIS019_0400360</name>
</gene>
<dbReference type="AlphaFoldDB" id="A0AA48QVD8"/>
<protein>
    <recommendedName>
        <fullName evidence="11">NADH dehydrogenase, alpha subcomplex, subunit 6</fullName>
    </recommendedName>
</protein>
<sequence length="133" mass="15734">MAMQTPTFPTRLAKAVKIARTQDEARTRVLSAYRHWYRSAPEICALYALNVSPSAIRLKIREDFEKTRRVTDLKVINVLLHKNWVEYQETMNCWKQEPHLMHWFRPLEEPAKPETFMDKFLAGRDDPKQVGSF</sequence>
<dbReference type="GO" id="GO:0005743">
    <property type="term" value="C:mitochondrial inner membrane"/>
    <property type="evidence" value="ECO:0007669"/>
    <property type="project" value="UniProtKB-SubCell"/>
</dbReference>
<organism evidence="9 10">
    <name type="scientific">Cutaneotrichosporon cavernicola</name>
    <dbReference type="NCBI Taxonomy" id="279322"/>
    <lineage>
        <taxon>Eukaryota</taxon>
        <taxon>Fungi</taxon>
        <taxon>Dikarya</taxon>
        <taxon>Basidiomycota</taxon>
        <taxon>Agaricomycotina</taxon>
        <taxon>Tremellomycetes</taxon>
        <taxon>Trichosporonales</taxon>
        <taxon>Trichosporonaceae</taxon>
        <taxon>Cutaneotrichosporon</taxon>
    </lineage>
</organism>
<dbReference type="GO" id="GO:0045271">
    <property type="term" value="C:respiratory chain complex I"/>
    <property type="evidence" value="ECO:0007669"/>
    <property type="project" value="InterPro"/>
</dbReference>
<name>A0AA48QVD8_9TREE</name>
<evidence type="ECO:0000256" key="6">
    <source>
        <dbReference type="ARBA" id="ARBA00022982"/>
    </source>
</evidence>
<evidence type="ECO:0000256" key="5">
    <source>
        <dbReference type="ARBA" id="ARBA00022792"/>
    </source>
</evidence>
<evidence type="ECO:0000256" key="7">
    <source>
        <dbReference type="ARBA" id="ARBA00023128"/>
    </source>
</evidence>
<dbReference type="CDD" id="cd20266">
    <property type="entry name" value="Complex1_LYR_NDUFA6_LYRM6"/>
    <property type="match status" value="1"/>
</dbReference>
<accession>A0AA48QVD8</accession>
<evidence type="ECO:0000256" key="3">
    <source>
        <dbReference type="ARBA" id="ARBA00022448"/>
    </source>
</evidence>
<dbReference type="EMBL" id="AP028215">
    <property type="protein sequence ID" value="BEI91216.1"/>
    <property type="molecule type" value="Genomic_DNA"/>
</dbReference>
<evidence type="ECO:0008006" key="11">
    <source>
        <dbReference type="Google" id="ProtNLM"/>
    </source>
</evidence>
<keyword evidence="4" id="KW-0679">Respiratory chain</keyword>
<dbReference type="PIRSF" id="PIRSF006643">
    <property type="entry name" value="NDUA6"/>
    <property type="match status" value="1"/>
</dbReference>
<dbReference type="PANTHER" id="PTHR12964">
    <property type="entry name" value="NADH-UBIQUINONE OXIDOREDUCTASE B14 SUBUNIT"/>
    <property type="match status" value="1"/>
</dbReference>
<keyword evidence="8" id="KW-0472">Membrane</keyword>
<keyword evidence="6" id="KW-0249">Electron transport</keyword>
<keyword evidence="3" id="KW-0813">Transport</keyword>
<evidence type="ECO:0000256" key="2">
    <source>
        <dbReference type="ARBA" id="ARBA00009508"/>
    </source>
</evidence>
<evidence type="ECO:0000256" key="8">
    <source>
        <dbReference type="ARBA" id="ARBA00023136"/>
    </source>
</evidence>
<dbReference type="GO" id="GO:0006979">
    <property type="term" value="P:response to oxidative stress"/>
    <property type="evidence" value="ECO:0007669"/>
    <property type="project" value="TreeGrafter"/>
</dbReference>
<keyword evidence="7" id="KW-0496">Mitochondrion</keyword>
<dbReference type="Proteomes" id="UP001233271">
    <property type="component" value="Chromosome 4"/>
</dbReference>
<reference evidence="9" key="1">
    <citation type="journal article" date="2023" name="BMC Genomics">
        <title>Chromosome-level genome assemblies of Cutaneotrichosporon spp. (Trichosporonales, Basidiomycota) reveal imbalanced evolution between nucleotide sequences and chromosome synteny.</title>
        <authorList>
            <person name="Kobayashi Y."/>
            <person name="Kayamori A."/>
            <person name="Aoki K."/>
            <person name="Shiwa Y."/>
            <person name="Matsutani M."/>
            <person name="Fujita N."/>
            <person name="Sugita T."/>
            <person name="Iwasaki W."/>
            <person name="Tanaka N."/>
            <person name="Takashima M."/>
        </authorList>
    </citation>
    <scope>NUCLEOTIDE SEQUENCE</scope>
    <source>
        <strain evidence="9">HIS019</strain>
    </source>
</reference>
<dbReference type="InterPro" id="IPR045299">
    <property type="entry name" value="Complex1_LYR_NDUFA6_LYRM6"/>
</dbReference>
<dbReference type="InterPro" id="IPR016488">
    <property type="entry name" value="NADH_Ub_cplx-1_asu_su-6"/>
</dbReference>
<dbReference type="PANTHER" id="PTHR12964:SF0">
    <property type="entry name" value="NADH DEHYDROGENASE [UBIQUINONE] 1 ALPHA SUBCOMPLEX SUBUNIT 6"/>
    <property type="match status" value="1"/>
</dbReference>
<dbReference type="KEGG" id="ccac:CcaHIS019_0400360"/>
<evidence type="ECO:0000313" key="9">
    <source>
        <dbReference type="EMBL" id="BEI91216.1"/>
    </source>
</evidence>
<comment type="similarity">
    <text evidence="2">Belongs to the complex I LYR family.</text>
</comment>
<comment type="subcellular location">
    <subcellularLocation>
        <location evidence="1">Mitochondrion inner membrane</location>
        <topology evidence="1">Peripheral membrane protein</topology>
        <orientation evidence="1">Matrix side</orientation>
    </subcellularLocation>
</comment>
<keyword evidence="10" id="KW-1185">Reference proteome</keyword>